<accession>A0AAV5VV52</accession>
<keyword evidence="3" id="KW-1185">Reference proteome</keyword>
<organism evidence="2 3">
    <name type="scientific">Pristionchus fissidentatus</name>
    <dbReference type="NCBI Taxonomy" id="1538716"/>
    <lineage>
        <taxon>Eukaryota</taxon>
        <taxon>Metazoa</taxon>
        <taxon>Ecdysozoa</taxon>
        <taxon>Nematoda</taxon>
        <taxon>Chromadorea</taxon>
        <taxon>Rhabditida</taxon>
        <taxon>Rhabditina</taxon>
        <taxon>Diplogasteromorpha</taxon>
        <taxon>Diplogasteroidea</taxon>
        <taxon>Neodiplogasteridae</taxon>
        <taxon>Pristionchus</taxon>
    </lineage>
</organism>
<dbReference type="EMBL" id="BTSY01000004">
    <property type="protein sequence ID" value="GMT23313.1"/>
    <property type="molecule type" value="Genomic_DNA"/>
</dbReference>
<feature type="transmembrane region" description="Helical" evidence="1">
    <location>
        <begin position="71"/>
        <end position="97"/>
    </location>
</feature>
<name>A0AAV5VV52_9BILA</name>
<feature type="transmembrane region" description="Helical" evidence="1">
    <location>
        <begin position="182"/>
        <end position="202"/>
    </location>
</feature>
<gene>
    <name evidence="2" type="ORF">PFISCL1PPCAC_14610</name>
</gene>
<keyword evidence="1" id="KW-1133">Transmembrane helix</keyword>
<evidence type="ECO:0008006" key="4">
    <source>
        <dbReference type="Google" id="ProtNLM"/>
    </source>
</evidence>
<keyword evidence="1" id="KW-0472">Membrane</keyword>
<dbReference type="Proteomes" id="UP001432322">
    <property type="component" value="Unassembled WGS sequence"/>
</dbReference>
<keyword evidence="1" id="KW-0812">Transmembrane</keyword>
<comment type="caution">
    <text evidence="2">The sequence shown here is derived from an EMBL/GenBank/DDBJ whole genome shotgun (WGS) entry which is preliminary data.</text>
</comment>
<feature type="non-terminal residue" evidence="2">
    <location>
        <position position="1"/>
    </location>
</feature>
<dbReference type="AlphaFoldDB" id="A0AAV5VV52"/>
<evidence type="ECO:0000313" key="2">
    <source>
        <dbReference type="EMBL" id="GMT23313.1"/>
    </source>
</evidence>
<protein>
    <recommendedName>
        <fullName evidence="4">G protein-coupled receptor</fullName>
    </recommendedName>
</protein>
<dbReference type="InterPro" id="IPR019423">
    <property type="entry name" value="7TM_GPCR_serpentine_rcpt_Srj"/>
</dbReference>
<sequence length="211" mass="24082">SVISFVANSSLALLILKIRLSYFASFKWYLMILPLNNILYTFTLQFMDIVSALCSQGIVRDQYFLSGQKGVGLYLACVSHYYTSLFLLFLFRFSLVYKGDYATSPLHGFLSSSTAIFPSASCILLFDAFYFSLPTFFHRPDADSVDFIAPAMKSFFDKGRDYGYVMQIIWVYGNHGLRARNILGAMGTITIILLSLISFVMFSRYIKRFTR</sequence>
<evidence type="ECO:0000313" key="3">
    <source>
        <dbReference type="Proteomes" id="UP001432322"/>
    </source>
</evidence>
<evidence type="ECO:0000256" key="1">
    <source>
        <dbReference type="SAM" id="Phobius"/>
    </source>
</evidence>
<feature type="transmembrane region" description="Helical" evidence="1">
    <location>
        <begin position="109"/>
        <end position="131"/>
    </location>
</feature>
<feature type="non-terminal residue" evidence="2">
    <location>
        <position position="211"/>
    </location>
</feature>
<proteinExistence type="predicted"/>
<dbReference type="Pfam" id="PF10319">
    <property type="entry name" value="7TM_GPCR_Srj"/>
    <property type="match status" value="1"/>
</dbReference>
<reference evidence="2" key="1">
    <citation type="submission" date="2023-10" db="EMBL/GenBank/DDBJ databases">
        <title>Genome assembly of Pristionchus species.</title>
        <authorList>
            <person name="Yoshida K."/>
            <person name="Sommer R.J."/>
        </authorList>
    </citation>
    <scope>NUCLEOTIDE SEQUENCE</scope>
    <source>
        <strain evidence="2">RS5133</strain>
    </source>
</reference>